<dbReference type="STRING" id="1111077.M1WDT2"/>
<gene>
    <name evidence="1" type="ORF">CPUR_03486</name>
</gene>
<dbReference type="AlphaFoldDB" id="M1WDT2"/>
<dbReference type="VEuPathDB" id="FungiDB:CPUR_03486"/>
<dbReference type="OrthoDB" id="629492at2759"/>
<dbReference type="EMBL" id="CAGA01000015">
    <property type="protein sequence ID" value="CCE29639.1"/>
    <property type="molecule type" value="Genomic_DNA"/>
</dbReference>
<dbReference type="Proteomes" id="UP000016801">
    <property type="component" value="Unassembled WGS sequence"/>
</dbReference>
<evidence type="ECO:0000313" key="1">
    <source>
        <dbReference type="EMBL" id="CCE29639.1"/>
    </source>
</evidence>
<keyword evidence="2" id="KW-1185">Reference proteome</keyword>
<proteinExistence type="predicted"/>
<accession>M1WDT2</accession>
<dbReference type="eggNOG" id="KOG0548">
    <property type="taxonomic scope" value="Eukaryota"/>
</dbReference>
<protein>
    <submittedName>
        <fullName evidence="1">Uncharacterized protein</fullName>
    </submittedName>
</protein>
<dbReference type="Gene3D" id="1.25.40.10">
    <property type="entry name" value="Tetratricopeptide repeat domain"/>
    <property type="match status" value="1"/>
</dbReference>
<dbReference type="HOGENOM" id="CLU_010622_0_0_1"/>
<name>M1WDT2_CLAP2</name>
<comment type="caution">
    <text evidence="1">The sequence shown here is derived from an EMBL/GenBank/DDBJ whole genome shotgun (WGS) entry which is preliminary data.</text>
</comment>
<organism evidence="1 2">
    <name type="scientific">Claviceps purpurea (strain 20.1)</name>
    <name type="common">Ergot fungus</name>
    <name type="synonym">Sphacelia segetum</name>
    <dbReference type="NCBI Taxonomy" id="1111077"/>
    <lineage>
        <taxon>Eukaryota</taxon>
        <taxon>Fungi</taxon>
        <taxon>Dikarya</taxon>
        <taxon>Ascomycota</taxon>
        <taxon>Pezizomycotina</taxon>
        <taxon>Sordariomycetes</taxon>
        <taxon>Hypocreomycetidae</taxon>
        <taxon>Hypocreales</taxon>
        <taxon>Clavicipitaceae</taxon>
        <taxon>Claviceps</taxon>
    </lineage>
</organism>
<sequence>MSSSLFNPEPTMDDLIQSGRHCYAVQKYERALPFFTRCDNPYHILALDLRAASYGALGKLDDAMNDAEWILELAPRLSDGYLRLGKVAQLQKKDEYAWRVYTAGIEVNKEFVVGFSPGLQQLYYARKPLHRRFFRQDPLCLPSELVTRIFLHLNFTEILVLRSTPGVWAMKKILSWAGAGGARKIVIPRNMVMTLSGSGSTFVDLLTESPSLEYLEIGLLSQDIWFPPDDKRWNRLRHVSVQSQHRCFYEITVDHPQGFPQSFLQNAASSLENLEFVGIPKQWFSRPPLMPLLPKLPLSTAFPSLEQLWTGPNLPHLDSDPGEVGLERMETIWPHLKVFIFDSHGFSWGDFADLSENRTLSTLRELRCLNRGNSLQHVRFRVVKKRRPCISIDIRGILPELDDAQRFEYQYLHSFRSNLVCISPDGARTLLYNGIMTKQLSSFDIVFPQESTTAIDRAGDARCFNFRFPDNPKNDEDLPLPDFLASFPNLRTLEIYSAQYKNKSLETWISDFLMGWSRRPQDVPGNSIATSTFTNHSQDSEFVNVVVAIIRRTHLRTIYTTDVKGPALDQLRQAAREHDVELIDKLRSQQWPMPLSE</sequence>
<reference evidence="1 2" key="1">
    <citation type="journal article" date="2013" name="PLoS Genet.">
        <title>Plant-symbiotic fungi as chemical engineers: Multi-genome analysis of the Clavicipitaceae reveals dynamics of alkaloid loci.</title>
        <authorList>
            <person name="Schardl C.L."/>
            <person name="Young C.A."/>
            <person name="Hesse U."/>
            <person name="Amyotte S.G."/>
            <person name="Andreeva K."/>
            <person name="Calie P.J."/>
            <person name="Fleetwood D.J."/>
            <person name="Haws D.C."/>
            <person name="Moore N."/>
            <person name="Oeser B."/>
            <person name="Panaccione D.G."/>
            <person name="Schweri K.K."/>
            <person name="Voisey C.R."/>
            <person name="Farman M.L."/>
            <person name="Jaromczyk J.W."/>
            <person name="Roe B.A."/>
            <person name="O'Sullivan D.M."/>
            <person name="Scott B."/>
            <person name="Tudzynski P."/>
            <person name="An Z."/>
            <person name="Arnaoudova E.G."/>
            <person name="Bullock C.T."/>
            <person name="Charlton N.D."/>
            <person name="Chen L."/>
            <person name="Cox M."/>
            <person name="Dinkins R.D."/>
            <person name="Florea S."/>
            <person name="Glenn A.E."/>
            <person name="Gordon A."/>
            <person name="Gueldener U."/>
            <person name="Harris D.R."/>
            <person name="Hollin W."/>
            <person name="Jaromczyk J."/>
            <person name="Johnson R.D."/>
            <person name="Khan A.K."/>
            <person name="Leistner E."/>
            <person name="Leuchtmann A."/>
            <person name="Li C."/>
            <person name="Liu J."/>
            <person name="Liu J."/>
            <person name="Liu M."/>
            <person name="Mace W."/>
            <person name="Machado C."/>
            <person name="Nagabhyru P."/>
            <person name="Pan J."/>
            <person name="Schmid J."/>
            <person name="Sugawara K."/>
            <person name="Steiner U."/>
            <person name="Takach J.E."/>
            <person name="Tanaka E."/>
            <person name="Webb J.S."/>
            <person name="Wilson E.V."/>
            <person name="Wiseman J.L."/>
            <person name="Yoshida R."/>
            <person name="Zeng Z."/>
        </authorList>
    </citation>
    <scope>NUCLEOTIDE SEQUENCE [LARGE SCALE GENOMIC DNA]</scope>
    <source>
        <strain evidence="1 2">20.1</strain>
    </source>
</reference>
<dbReference type="InterPro" id="IPR011990">
    <property type="entry name" value="TPR-like_helical_dom_sf"/>
</dbReference>
<dbReference type="SUPFAM" id="SSF48452">
    <property type="entry name" value="TPR-like"/>
    <property type="match status" value="1"/>
</dbReference>
<evidence type="ECO:0000313" key="2">
    <source>
        <dbReference type="Proteomes" id="UP000016801"/>
    </source>
</evidence>